<evidence type="ECO:0000313" key="2">
    <source>
        <dbReference type="Proteomes" id="UP001271007"/>
    </source>
</evidence>
<comment type="caution">
    <text evidence="1">The sequence shown here is derived from an EMBL/GenBank/DDBJ whole genome shotgun (WGS) entry which is preliminary data.</text>
</comment>
<protein>
    <submittedName>
        <fullName evidence="1">Uncharacterized protein</fullName>
    </submittedName>
</protein>
<dbReference type="EMBL" id="JAWDJX010000011">
    <property type="protein sequence ID" value="KAK3054516.1"/>
    <property type="molecule type" value="Genomic_DNA"/>
</dbReference>
<accession>A0AAJ0DQ76</accession>
<reference evidence="1" key="1">
    <citation type="submission" date="2023-04" db="EMBL/GenBank/DDBJ databases">
        <title>Black Yeasts Isolated from many extreme environments.</title>
        <authorList>
            <person name="Coleine C."/>
            <person name="Stajich J.E."/>
            <person name="Selbmann L."/>
        </authorList>
    </citation>
    <scope>NUCLEOTIDE SEQUENCE</scope>
    <source>
        <strain evidence="1">CCFEE 5312</strain>
    </source>
</reference>
<keyword evidence="2" id="KW-1185">Reference proteome</keyword>
<organism evidence="1 2">
    <name type="scientific">Extremus antarcticus</name>
    <dbReference type="NCBI Taxonomy" id="702011"/>
    <lineage>
        <taxon>Eukaryota</taxon>
        <taxon>Fungi</taxon>
        <taxon>Dikarya</taxon>
        <taxon>Ascomycota</taxon>
        <taxon>Pezizomycotina</taxon>
        <taxon>Dothideomycetes</taxon>
        <taxon>Dothideomycetidae</taxon>
        <taxon>Mycosphaerellales</taxon>
        <taxon>Extremaceae</taxon>
        <taxon>Extremus</taxon>
    </lineage>
</organism>
<dbReference type="Proteomes" id="UP001271007">
    <property type="component" value="Unassembled WGS sequence"/>
</dbReference>
<dbReference type="InterPro" id="IPR021858">
    <property type="entry name" value="Fun_TF"/>
</dbReference>
<dbReference type="Pfam" id="PF11951">
    <property type="entry name" value="Fungal_trans_2"/>
    <property type="match status" value="1"/>
</dbReference>
<name>A0AAJ0DQ76_9PEZI</name>
<gene>
    <name evidence="1" type="ORF">LTR09_004245</name>
</gene>
<proteinExistence type="predicted"/>
<dbReference type="AlphaFoldDB" id="A0AAJ0DQ76"/>
<sequence length="151" mass="16899">MNLDMQQATGCDSRVFQHIAEVTMLRLWKRECQASQKLNVGEMARKANKLEDQMNVHEQQATRRSEASVDKTVSTVTRVYLAPTKVYLHVVLSDANPDVSDVRDAVDMVVNALKALSDAALIRRLAWPICVAASLADGRHETFFDRLEEGA</sequence>
<evidence type="ECO:0000313" key="1">
    <source>
        <dbReference type="EMBL" id="KAK3054516.1"/>
    </source>
</evidence>